<gene>
    <name evidence="1" type="ORF">BDV36DRAFT_279566</name>
</gene>
<name>A0ABQ6X2L9_9EURO</name>
<dbReference type="SUPFAM" id="SSF51735">
    <property type="entry name" value="NAD(P)-binding Rossmann-fold domains"/>
    <property type="match status" value="1"/>
</dbReference>
<evidence type="ECO:0000313" key="1">
    <source>
        <dbReference type="EMBL" id="KAE8423078.1"/>
    </source>
</evidence>
<dbReference type="CDD" id="cd05233">
    <property type="entry name" value="SDR_c"/>
    <property type="match status" value="1"/>
</dbReference>
<dbReference type="InterPro" id="IPR002347">
    <property type="entry name" value="SDR_fam"/>
</dbReference>
<dbReference type="InterPro" id="IPR036291">
    <property type="entry name" value="NAD(P)-bd_dom_sf"/>
</dbReference>
<sequence>MGLATSVFPASCCARLGICNINHPGIYKATKDIRSGYPGCLIFATAVDMTDGVSLKRSFVDAKRHIGSIHARKFGFMNLNARGLFNVLKEASIVHITSMFSKRGYANGAVFATIKHAVVGIVKSTALEVGKHSIRVNSVLLDVHSIARPPTFFCSAVDMPMYQLVIHNAGMSLSAADTLTPRPRQPQEIAYATGTTWNVSGGANT</sequence>
<protein>
    <submittedName>
        <fullName evidence="1">Uncharacterized protein</fullName>
    </submittedName>
</protein>
<dbReference type="Proteomes" id="UP000325395">
    <property type="component" value="Unassembled WGS sequence"/>
</dbReference>
<dbReference type="Gene3D" id="3.40.50.720">
    <property type="entry name" value="NAD(P)-binding Rossmann-like Domain"/>
    <property type="match status" value="1"/>
</dbReference>
<organism evidence="1 2">
    <name type="scientific">Aspergillus pseudocaelatus</name>
    <dbReference type="NCBI Taxonomy" id="1825620"/>
    <lineage>
        <taxon>Eukaryota</taxon>
        <taxon>Fungi</taxon>
        <taxon>Dikarya</taxon>
        <taxon>Ascomycota</taxon>
        <taxon>Pezizomycotina</taxon>
        <taxon>Eurotiomycetes</taxon>
        <taxon>Eurotiomycetidae</taxon>
        <taxon>Eurotiales</taxon>
        <taxon>Aspergillaceae</taxon>
        <taxon>Aspergillus</taxon>
        <taxon>Aspergillus subgen. Circumdati</taxon>
    </lineage>
</organism>
<dbReference type="Pfam" id="PF13561">
    <property type="entry name" value="adh_short_C2"/>
    <property type="match status" value="1"/>
</dbReference>
<keyword evidence="2" id="KW-1185">Reference proteome</keyword>
<proteinExistence type="predicted"/>
<dbReference type="EMBL" id="ML735691">
    <property type="protein sequence ID" value="KAE8423078.1"/>
    <property type="molecule type" value="Genomic_DNA"/>
</dbReference>
<reference evidence="1 2" key="1">
    <citation type="submission" date="2019-04" db="EMBL/GenBank/DDBJ databases">
        <authorList>
            <consortium name="DOE Joint Genome Institute"/>
            <person name="Mondo S."/>
            <person name="Kjaerbolling I."/>
            <person name="Vesth T."/>
            <person name="Frisvad J.C."/>
            <person name="Nybo J.L."/>
            <person name="Theobald S."/>
            <person name="Kildgaard S."/>
            <person name="Isbrandt T."/>
            <person name="Kuo A."/>
            <person name="Sato A."/>
            <person name="Lyhne E.K."/>
            <person name="Kogle M.E."/>
            <person name="Wiebenga A."/>
            <person name="Kun R.S."/>
            <person name="Lubbers R.J."/>
            <person name="Makela M.R."/>
            <person name="Barry K."/>
            <person name="Chovatia M."/>
            <person name="Clum A."/>
            <person name="Daum C."/>
            <person name="Haridas S."/>
            <person name="He G."/>
            <person name="LaButti K."/>
            <person name="Lipzen A."/>
            <person name="Riley R."/>
            <person name="Salamov A."/>
            <person name="Simmons B.A."/>
            <person name="Magnuson J.K."/>
            <person name="Henrissat B."/>
            <person name="Mortensen U.H."/>
            <person name="Larsen T.O."/>
            <person name="Devries R.P."/>
            <person name="Grigoriev I.V."/>
            <person name="Machida M."/>
            <person name="Baker S.E."/>
            <person name="Andersen M.R."/>
            <person name="Cantor M.N."/>
            <person name="Hua S.X."/>
        </authorList>
    </citation>
    <scope>NUCLEOTIDE SEQUENCE [LARGE SCALE GENOMIC DNA]</scope>
    <source>
        <strain evidence="1 2">CBS 117616</strain>
    </source>
</reference>
<accession>A0ABQ6X2L9</accession>
<evidence type="ECO:0000313" key="2">
    <source>
        <dbReference type="Proteomes" id="UP000325395"/>
    </source>
</evidence>